<evidence type="ECO:0000313" key="2">
    <source>
        <dbReference type="EMBL" id="GGD47879.1"/>
    </source>
</evidence>
<gene>
    <name evidence="2" type="ORF">GCM10011514_09830</name>
</gene>
<comment type="caution">
    <text evidence="2">The sequence shown here is derived from an EMBL/GenBank/DDBJ whole genome shotgun (WGS) entry which is preliminary data.</text>
</comment>
<protein>
    <submittedName>
        <fullName evidence="2">Uncharacterized protein</fullName>
    </submittedName>
</protein>
<proteinExistence type="predicted"/>
<feature type="transmembrane region" description="Helical" evidence="1">
    <location>
        <begin position="34"/>
        <end position="54"/>
    </location>
</feature>
<organism evidence="2 3">
    <name type="scientific">Emticicia aquatilis</name>
    <dbReference type="NCBI Taxonomy" id="1537369"/>
    <lineage>
        <taxon>Bacteria</taxon>
        <taxon>Pseudomonadati</taxon>
        <taxon>Bacteroidota</taxon>
        <taxon>Cytophagia</taxon>
        <taxon>Cytophagales</taxon>
        <taxon>Leadbetterellaceae</taxon>
        <taxon>Emticicia</taxon>
    </lineage>
</organism>
<dbReference type="Proteomes" id="UP000609064">
    <property type="component" value="Unassembled WGS sequence"/>
</dbReference>
<dbReference type="RefSeq" id="WP_188764926.1">
    <property type="nucleotide sequence ID" value="NZ_BMKK01000002.1"/>
</dbReference>
<name>A0A916YIW6_9BACT</name>
<reference evidence="2" key="2">
    <citation type="submission" date="2020-09" db="EMBL/GenBank/DDBJ databases">
        <authorList>
            <person name="Sun Q."/>
            <person name="Zhou Y."/>
        </authorList>
    </citation>
    <scope>NUCLEOTIDE SEQUENCE</scope>
    <source>
        <strain evidence="2">CGMCC 1.15958</strain>
    </source>
</reference>
<evidence type="ECO:0000313" key="3">
    <source>
        <dbReference type="Proteomes" id="UP000609064"/>
    </source>
</evidence>
<dbReference type="AlphaFoldDB" id="A0A916YIW6"/>
<keyword evidence="1" id="KW-0472">Membrane</keyword>
<keyword evidence="1" id="KW-1133">Transmembrane helix</keyword>
<sequence>MFIQTENPFGEIMPVPYSPSSLMEITPSSKPSNIWKFILGISIFIGGVFVFFVLKKKNEEAGAANIEFQKVESGLNQNEIV</sequence>
<keyword evidence="1" id="KW-0812">Transmembrane</keyword>
<dbReference type="EMBL" id="BMKK01000002">
    <property type="protein sequence ID" value="GGD47879.1"/>
    <property type="molecule type" value="Genomic_DNA"/>
</dbReference>
<evidence type="ECO:0000256" key="1">
    <source>
        <dbReference type="SAM" id="Phobius"/>
    </source>
</evidence>
<accession>A0A916YIW6</accession>
<reference evidence="2" key="1">
    <citation type="journal article" date="2014" name="Int. J. Syst. Evol. Microbiol.">
        <title>Complete genome sequence of Corynebacterium casei LMG S-19264T (=DSM 44701T), isolated from a smear-ripened cheese.</title>
        <authorList>
            <consortium name="US DOE Joint Genome Institute (JGI-PGF)"/>
            <person name="Walter F."/>
            <person name="Albersmeier A."/>
            <person name="Kalinowski J."/>
            <person name="Ruckert C."/>
        </authorList>
    </citation>
    <scope>NUCLEOTIDE SEQUENCE</scope>
    <source>
        <strain evidence="2">CGMCC 1.15958</strain>
    </source>
</reference>
<keyword evidence="3" id="KW-1185">Reference proteome</keyword>